<gene>
    <name evidence="11" type="ORF">MBORA_17600</name>
</gene>
<dbReference type="EMBL" id="LWMU01000103">
    <property type="protein sequence ID" value="KZX10922.1"/>
    <property type="molecule type" value="Genomic_DNA"/>
</dbReference>
<evidence type="ECO:0000256" key="4">
    <source>
        <dbReference type="ARBA" id="ARBA00022741"/>
    </source>
</evidence>
<feature type="transmembrane region" description="Helical" evidence="8">
    <location>
        <begin position="135"/>
        <end position="152"/>
    </location>
</feature>
<feature type="transmembrane region" description="Helical" evidence="8">
    <location>
        <begin position="54"/>
        <end position="74"/>
    </location>
</feature>
<dbReference type="PANTHER" id="PTHR24221:SF397">
    <property type="entry name" value="ABC TRANSPORTER, ATP-BINDING TRANSMEMBRANE PROTEIN"/>
    <property type="match status" value="1"/>
</dbReference>
<dbReference type="InterPro" id="IPR003439">
    <property type="entry name" value="ABC_transporter-like_ATP-bd"/>
</dbReference>
<evidence type="ECO:0000256" key="6">
    <source>
        <dbReference type="ARBA" id="ARBA00022989"/>
    </source>
</evidence>
<proteinExistence type="predicted"/>
<evidence type="ECO:0000256" key="8">
    <source>
        <dbReference type="SAM" id="Phobius"/>
    </source>
</evidence>
<dbReference type="SUPFAM" id="SSF52540">
    <property type="entry name" value="P-loop containing nucleoside triphosphate hydrolases"/>
    <property type="match status" value="1"/>
</dbReference>
<dbReference type="InterPro" id="IPR039421">
    <property type="entry name" value="Type_1_exporter"/>
</dbReference>
<dbReference type="PROSITE" id="PS50893">
    <property type="entry name" value="ABC_TRANSPORTER_2"/>
    <property type="match status" value="1"/>
</dbReference>
<dbReference type="FunFam" id="3.40.50.300:FF:000287">
    <property type="entry name" value="Multidrug ABC transporter ATP-binding protein"/>
    <property type="match status" value="1"/>
</dbReference>
<feature type="transmembrane region" description="Helical" evidence="8">
    <location>
        <begin position="243"/>
        <end position="264"/>
    </location>
</feature>
<dbReference type="SUPFAM" id="SSF90123">
    <property type="entry name" value="ABC transporter transmembrane region"/>
    <property type="match status" value="1"/>
</dbReference>
<keyword evidence="12" id="KW-1185">Reference proteome</keyword>
<feature type="transmembrane region" description="Helical" evidence="8">
    <location>
        <begin position="21"/>
        <end position="42"/>
    </location>
</feature>
<keyword evidence="7 8" id="KW-0472">Membrane</keyword>
<keyword evidence="11" id="KW-0378">Hydrolase</keyword>
<dbReference type="STRING" id="66851.MBORA_17600"/>
<dbReference type="EC" id="3.6.3.-" evidence="11"/>
<sequence>MYKLIFNSMTFKAKGMLAFSILLFVLYSLSGIGILFLVLDMISKIIEGADIDLIFYWILLIFLLLVKVISNGVADILKHFSGFEIVEEIRSSIILKLKKFSLGFYTNERLGEISMIIHKDVDNMEGVVAHMWSRMISDFIIAILIGILLTIIKWQLALVMMVPLPFAIFVLYYGIKSGKNLEKILKDNLLHMASLFVEYVKGIPLIKAFNKNKTFENKLKKSAIKFAKSSQSLSKFNAKYLGLYNLILELGFSILLITGAYLFFKGNISISTYLIFIIISREFYKPFFDMELHWLNYIKVSDSYKRILKFLNEETITNPTSPRKAKKFNISFEDVEFSYEDDDFKLKKVNFEIAENTLTALVGPSGSGKTTVTNLLLRFWNPDSGQIKIGDINIEDMDYDYVLSNLSIVMQNVILFADTIYNNIKIGNKNANREEVIKAAKRAMIHDFIMTLPEDYDTIIGENGLGLSGGQKQRISIARAFLQDAPILILDEITSNVDPINESKIQEAISELVKNKTILVIAHNLNSIKNADNILVFDNGQIVQKGVHNDLIKDEGLYKNLWNAQSKSKEYNFLNI</sequence>
<evidence type="ECO:0000259" key="9">
    <source>
        <dbReference type="PROSITE" id="PS50893"/>
    </source>
</evidence>
<comment type="subcellular location">
    <subcellularLocation>
        <location evidence="1">Membrane</location>
        <topology evidence="1">Multi-pass membrane protein</topology>
    </subcellularLocation>
</comment>
<dbReference type="GO" id="GO:0016887">
    <property type="term" value="F:ATP hydrolysis activity"/>
    <property type="evidence" value="ECO:0007669"/>
    <property type="project" value="InterPro"/>
</dbReference>
<dbReference type="GO" id="GO:0005524">
    <property type="term" value="F:ATP binding"/>
    <property type="evidence" value="ECO:0007669"/>
    <property type="project" value="UniProtKB-KW"/>
</dbReference>
<dbReference type="Pfam" id="PF00005">
    <property type="entry name" value="ABC_tran"/>
    <property type="match status" value="1"/>
</dbReference>
<dbReference type="PATRIC" id="fig|66851.6.peg.1914"/>
<evidence type="ECO:0000313" key="12">
    <source>
        <dbReference type="Proteomes" id="UP000077428"/>
    </source>
</evidence>
<feature type="domain" description="ABC transporter" evidence="9">
    <location>
        <begin position="330"/>
        <end position="564"/>
    </location>
</feature>
<dbReference type="AlphaFoldDB" id="A0A165ZMS9"/>
<dbReference type="GO" id="GO:0034040">
    <property type="term" value="F:ATPase-coupled lipid transmembrane transporter activity"/>
    <property type="evidence" value="ECO:0007669"/>
    <property type="project" value="TreeGrafter"/>
</dbReference>
<dbReference type="OrthoDB" id="121502at2157"/>
<dbReference type="Gene3D" id="1.20.1560.10">
    <property type="entry name" value="ABC transporter type 1, transmembrane domain"/>
    <property type="match status" value="1"/>
</dbReference>
<keyword evidence="4" id="KW-0547">Nucleotide-binding</keyword>
<dbReference type="Gene3D" id="3.40.50.300">
    <property type="entry name" value="P-loop containing nucleotide triphosphate hydrolases"/>
    <property type="match status" value="1"/>
</dbReference>
<keyword evidence="3 8" id="KW-0812">Transmembrane</keyword>
<dbReference type="InterPro" id="IPR027417">
    <property type="entry name" value="P-loop_NTPase"/>
</dbReference>
<dbReference type="GO" id="GO:0016020">
    <property type="term" value="C:membrane"/>
    <property type="evidence" value="ECO:0007669"/>
    <property type="project" value="UniProtKB-SubCell"/>
</dbReference>
<dbReference type="Pfam" id="PF00664">
    <property type="entry name" value="ABC_membrane"/>
    <property type="match status" value="1"/>
</dbReference>
<keyword evidence="2" id="KW-0813">Transport</keyword>
<dbReference type="PROSITE" id="PS50929">
    <property type="entry name" value="ABC_TM1F"/>
    <property type="match status" value="1"/>
</dbReference>
<evidence type="ECO:0000256" key="7">
    <source>
        <dbReference type="ARBA" id="ARBA00023136"/>
    </source>
</evidence>
<dbReference type="InterPro" id="IPR036640">
    <property type="entry name" value="ABC1_TM_sf"/>
</dbReference>
<feature type="transmembrane region" description="Helical" evidence="8">
    <location>
        <begin position="158"/>
        <end position="175"/>
    </location>
</feature>
<name>A0A165ZMS9_METOA</name>
<protein>
    <submittedName>
        <fullName evidence="11">Multidrug export ATP-binding/permease protein</fullName>
        <ecNumber evidence="11">3.6.3.-</ecNumber>
    </submittedName>
</protein>
<dbReference type="InterPro" id="IPR017871">
    <property type="entry name" value="ABC_transporter-like_CS"/>
</dbReference>
<dbReference type="InterPro" id="IPR011527">
    <property type="entry name" value="ABC1_TM_dom"/>
</dbReference>
<keyword evidence="5 11" id="KW-0067">ATP-binding</keyword>
<dbReference type="PROSITE" id="PS00211">
    <property type="entry name" value="ABC_TRANSPORTER_1"/>
    <property type="match status" value="1"/>
</dbReference>
<dbReference type="PANTHER" id="PTHR24221">
    <property type="entry name" value="ATP-BINDING CASSETTE SUB-FAMILY B"/>
    <property type="match status" value="1"/>
</dbReference>
<dbReference type="CDD" id="cd07346">
    <property type="entry name" value="ABC_6TM_exporters"/>
    <property type="match status" value="1"/>
</dbReference>
<evidence type="ECO:0000313" key="11">
    <source>
        <dbReference type="EMBL" id="KZX10922.1"/>
    </source>
</evidence>
<feature type="domain" description="ABC transmembrane type-1" evidence="10">
    <location>
        <begin position="18"/>
        <end position="299"/>
    </location>
</feature>
<dbReference type="Proteomes" id="UP000077428">
    <property type="component" value="Unassembled WGS sequence"/>
</dbReference>
<evidence type="ECO:0000256" key="3">
    <source>
        <dbReference type="ARBA" id="ARBA00022692"/>
    </source>
</evidence>
<evidence type="ECO:0000256" key="2">
    <source>
        <dbReference type="ARBA" id="ARBA00022448"/>
    </source>
</evidence>
<organism evidence="11 12">
    <name type="scientific">Methanobrevibacter oralis</name>
    <dbReference type="NCBI Taxonomy" id="66851"/>
    <lineage>
        <taxon>Archaea</taxon>
        <taxon>Methanobacteriati</taxon>
        <taxon>Methanobacteriota</taxon>
        <taxon>Methanomada group</taxon>
        <taxon>Methanobacteria</taxon>
        <taxon>Methanobacteriales</taxon>
        <taxon>Methanobacteriaceae</taxon>
        <taxon>Methanobrevibacter</taxon>
    </lineage>
</organism>
<evidence type="ECO:0000256" key="1">
    <source>
        <dbReference type="ARBA" id="ARBA00004141"/>
    </source>
</evidence>
<dbReference type="GO" id="GO:0140359">
    <property type="term" value="F:ABC-type transporter activity"/>
    <property type="evidence" value="ECO:0007669"/>
    <property type="project" value="InterPro"/>
</dbReference>
<keyword evidence="6 8" id="KW-1133">Transmembrane helix</keyword>
<evidence type="ECO:0000256" key="5">
    <source>
        <dbReference type="ARBA" id="ARBA00022840"/>
    </source>
</evidence>
<dbReference type="RefSeq" id="WP_042694506.1">
    <property type="nucleotide sequence ID" value="NZ_CABMAB010000039.1"/>
</dbReference>
<dbReference type="SMART" id="SM00382">
    <property type="entry name" value="AAA"/>
    <property type="match status" value="1"/>
</dbReference>
<accession>A0A165ZMS9</accession>
<evidence type="ECO:0000259" key="10">
    <source>
        <dbReference type="PROSITE" id="PS50929"/>
    </source>
</evidence>
<reference evidence="12" key="1">
    <citation type="journal article" date="2016" name="Genome Announc.">
        <title>Draft Genome Sequences of Methanobrevibacter curvatus DSM11111, Methanobrevibacter cuticularis DSM11139, Methanobrevibacter filiformis DSM11501, and Methanobrevibacter oralis DSM7256.</title>
        <authorList>
            <person name="Poehlein A."/>
            <person name="Seedorf H."/>
        </authorList>
    </citation>
    <scope>NUCLEOTIDE SEQUENCE [LARGE SCALE GENOMIC DNA]</scope>
    <source>
        <strain evidence="12">DSM 7256 / JCM 30027 / ZR</strain>
    </source>
</reference>
<dbReference type="InterPro" id="IPR003593">
    <property type="entry name" value="AAA+_ATPase"/>
</dbReference>
<comment type="caution">
    <text evidence="11">The sequence shown here is derived from an EMBL/GenBank/DDBJ whole genome shotgun (WGS) entry which is preliminary data.</text>
</comment>